<feature type="non-terminal residue" evidence="1">
    <location>
        <position position="91"/>
    </location>
</feature>
<organism evidence="1 2">
    <name type="scientific">Eimeria tenella</name>
    <name type="common">Coccidian parasite</name>
    <dbReference type="NCBI Taxonomy" id="5802"/>
    <lineage>
        <taxon>Eukaryota</taxon>
        <taxon>Sar</taxon>
        <taxon>Alveolata</taxon>
        <taxon>Apicomplexa</taxon>
        <taxon>Conoidasida</taxon>
        <taxon>Coccidia</taxon>
        <taxon>Eucoccidiorida</taxon>
        <taxon>Eimeriorina</taxon>
        <taxon>Eimeriidae</taxon>
        <taxon>Eimeria</taxon>
    </lineage>
</organism>
<accession>U6LCG4</accession>
<reference evidence="1" key="1">
    <citation type="submission" date="2013-10" db="EMBL/GenBank/DDBJ databases">
        <title>Genomic analysis of the causative agents of coccidiosis in chickens.</title>
        <authorList>
            <person name="Reid A.J."/>
            <person name="Blake D."/>
            <person name="Billington K."/>
            <person name="Browne H."/>
            <person name="Dunn M."/>
            <person name="Hung S."/>
            <person name="Kawahara F."/>
            <person name="Miranda-Saavedra D."/>
            <person name="Mourier T."/>
            <person name="Nagra H."/>
            <person name="Otto T.D."/>
            <person name="Rawlings N."/>
            <person name="Sanchez A."/>
            <person name="Sanders M."/>
            <person name="Subramaniam C."/>
            <person name="Tay Y."/>
            <person name="Dear P."/>
            <person name="Doerig C."/>
            <person name="Gruber A."/>
            <person name="Parkinson J."/>
            <person name="Shirley M."/>
            <person name="Wan K.L."/>
            <person name="Berriman M."/>
            <person name="Tomley F."/>
            <person name="Pain A."/>
        </authorList>
    </citation>
    <scope>NUCLEOTIDE SEQUENCE [LARGE SCALE GENOMIC DNA]</scope>
    <source>
        <strain evidence="1">Houghton</strain>
    </source>
</reference>
<proteinExistence type="predicted"/>
<keyword evidence="2" id="KW-1185">Reference proteome</keyword>
<dbReference type="VEuPathDB" id="ToxoDB:ETH_00023200"/>
<dbReference type="Proteomes" id="UP000030747">
    <property type="component" value="Unassembled WGS sequence"/>
</dbReference>
<dbReference type="VEuPathDB" id="ToxoDB:ETH2_0945300"/>
<name>U6LCG4_EIMTE</name>
<sequence>MYYLWYLYQQQQQQTQQQQQQQQQQGIHINVRLLKRALTEVFAYYSKAPLAAVKARLNSLEDLPMGLTVVAFKRFCFDLKLQQQLLSDEAQ</sequence>
<dbReference type="GeneID" id="25253752"/>
<dbReference type="AlphaFoldDB" id="U6LCG4"/>
<reference evidence="1" key="2">
    <citation type="submission" date="2013-10" db="EMBL/GenBank/DDBJ databases">
        <authorList>
            <person name="Aslett M."/>
        </authorList>
    </citation>
    <scope>NUCLEOTIDE SEQUENCE [LARGE SCALE GENOMIC DNA]</scope>
    <source>
        <strain evidence="1">Houghton</strain>
    </source>
</reference>
<dbReference type="RefSeq" id="XP_013236166.1">
    <property type="nucleotide sequence ID" value="XM_013380712.1"/>
</dbReference>
<evidence type="ECO:0000313" key="1">
    <source>
        <dbReference type="EMBL" id="CDJ45420.1"/>
    </source>
</evidence>
<evidence type="ECO:0000313" key="2">
    <source>
        <dbReference type="Proteomes" id="UP000030747"/>
    </source>
</evidence>
<dbReference type="EMBL" id="HG678240">
    <property type="protein sequence ID" value="CDJ45420.1"/>
    <property type="molecule type" value="Genomic_DNA"/>
</dbReference>
<gene>
    <name evidence="1" type="ORF">ETH_00023200</name>
</gene>
<protein>
    <submittedName>
        <fullName evidence="1">Uncharacterized protein</fullName>
    </submittedName>
</protein>